<keyword evidence="2" id="KW-1185">Reference proteome</keyword>
<organism evidence="1 2">
    <name type="scientific">Anaerococcus groningensis</name>
    <dbReference type="NCBI Taxonomy" id="3115616"/>
    <lineage>
        <taxon>Bacteria</taxon>
        <taxon>Bacillati</taxon>
        <taxon>Bacillota</taxon>
        <taxon>Tissierellia</taxon>
        <taxon>Tissierellales</taxon>
        <taxon>Peptoniphilaceae</taxon>
        <taxon>Anaerococcus</taxon>
    </lineage>
</organism>
<evidence type="ECO:0000313" key="2">
    <source>
        <dbReference type="Proteomes" id="UP001637993"/>
    </source>
</evidence>
<dbReference type="RefSeq" id="WP_410024356.1">
    <property type="nucleotide sequence ID" value="NZ_JBGMEG010000009.1"/>
</dbReference>
<evidence type="ECO:0000313" key="1">
    <source>
        <dbReference type="EMBL" id="MFO3717799.1"/>
    </source>
</evidence>
<protein>
    <submittedName>
        <fullName evidence="1">Uncharacterized protein</fullName>
    </submittedName>
</protein>
<dbReference type="Proteomes" id="UP001637993">
    <property type="component" value="Unassembled WGS sequence"/>
</dbReference>
<gene>
    <name evidence="1" type="ORF">AB9Q04_05450</name>
</gene>
<sequence>MIKLIGRDENMSIKQQENSIFEKLRILDSSIVTDGIVDEKEYLDSKYKILYVMKEVNSYQNGGWSLTEFISNGARSQTRDNVARWTEGILNLEKDLDWEYLSRANDLRRNIYLKKIASIN</sequence>
<proteinExistence type="predicted"/>
<name>A0ABW9N168_9FIRM</name>
<accession>A0ABW9N168</accession>
<dbReference type="EMBL" id="JBGMEG010000009">
    <property type="protein sequence ID" value="MFO3717799.1"/>
    <property type="molecule type" value="Genomic_DNA"/>
</dbReference>
<comment type="caution">
    <text evidence="1">The sequence shown here is derived from an EMBL/GenBank/DDBJ whole genome shotgun (WGS) entry which is preliminary data.</text>
</comment>
<reference evidence="1 2" key="1">
    <citation type="journal article" date="2025" name="Anaerobe">
        <title>Description of Anaerococcus kampingiae sp. nov., Anaerococcus groningensis sp. nov., Anaerococcus martiniensis sp. nov., and Anaerococcus cruorum sp. nov., isolated from human clinical specimens.</title>
        <authorList>
            <person name="Boiten K.E."/>
            <person name="Meijer J."/>
            <person name="van Wezel E.M."/>
            <person name="Veloo A.C.M."/>
        </authorList>
    </citation>
    <scope>NUCLEOTIDE SEQUENCE [LARGE SCALE GENOMIC DNA]</scope>
    <source>
        <strain evidence="1 2">ENR1011</strain>
    </source>
</reference>